<organism evidence="4 5">
    <name type="scientific">Babesia ovata</name>
    <dbReference type="NCBI Taxonomy" id="189622"/>
    <lineage>
        <taxon>Eukaryota</taxon>
        <taxon>Sar</taxon>
        <taxon>Alveolata</taxon>
        <taxon>Apicomplexa</taxon>
        <taxon>Aconoidasida</taxon>
        <taxon>Piroplasmida</taxon>
        <taxon>Babesiidae</taxon>
        <taxon>Babesia</taxon>
    </lineage>
</organism>
<dbReference type="PANTHER" id="PTHR22767:SF2">
    <property type="entry name" value="N(ALPHA)-ACETYLTRANSFERASE 15_16, ISOFORM A"/>
    <property type="match status" value="1"/>
</dbReference>
<dbReference type="InterPro" id="IPR011990">
    <property type="entry name" value="TPR-like_helical_dom_sf"/>
</dbReference>
<dbReference type="OrthoDB" id="10263032at2759"/>
<reference evidence="4 5" key="1">
    <citation type="journal article" date="2017" name="BMC Genomics">
        <title>Whole-genome assembly of Babesia ovata and comparative genomics between closely related pathogens.</title>
        <authorList>
            <person name="Yamagishi J."/>
            <person name="Asada M."/>
            <person name="Hakimi H."/>
            <person name="Tanaka T.Q."/>
            <person name="Sugimoto C."/>
            <person name="Kawazu S."/>
        </authorList>
    </citation>
    <scope>NUCLEOTIDE SEQUENCE [LARGE SCALE GENOMIC DNA]</scope>
    <source>
        <strain evidence="4 5">Miyake</strain>
    </source>
</reference>
<dbReference type="SUPFAM" id="SSF48452">
    <property type="entry name" value="TPR-like"/>
    <property type="match status" value="2"/>
</dbReference>
<dbReference type="PANTHER" id="PTHR22767">
    <property type="entry name" value="N-TERMINAL ACETYLTRANSFERASE-RELATED"/>
    <property type="match status" value="1"/>
</dbReference>
<comment type="caution">
    <text evidence="4">The sequence shown here is derived from an EMBL/GenBank/DDBJ whole genome shotgun (WGS) entry which is preliminary data.</text>
</comment>
<keyword evidence="2 3" id="KW-0802">TPR repeat</keyword>
<dbReference type="SMART" id="SM00028">
    <property type="entry name" value="TPR"/>
    <property type="match status" value="3"/>
</dbReference>
<dbReference type="Gene3D" id="1.25.40.1040">
    <property type="match status" value="2"/>
</dbReference>
<dbReference type="InterPro" id="IPR021183">
    <property type="entry name" value="NatA_aux_su"/>
</dbReference>
<dbReference type="InterPro" id="IPR019734">
    <property type="entry name" value="TPR_rpt"/>
</dbReference>
<dbReference type="PROSITE" id="PS50005">
    <property type="entry name" value="TPR"/>
    <property type="match status" value="1"/>
</dbReference>
<name>A0A2H6KB45_9APIC</name>
<protein>
    <submittedName>
        <fullName evidence="4">Tetratricopeptide repeat-containing protein, putative</fullName>
    </submittedName>
</protein>
<dbReference type="EMBL" id="BDSA01000002">
    <property type="protein sequence ID" value="GBE60210.1"/>
    <property type="molecule type" value="Genomic_DNA"/>
</dbReference>
<dbReference type="GeneID" id="39873980"/>
<evidence type="ECO:0000256" key="2">
    <source>
        <dbReference type="ARBA" id="ARBA00022803"/>
    </source>
</evidence>
<accession>A0A2H6KB45</accession>
<dbReference type="Pfam" id="PF12569">
    <property type="entry name" value="NatA_aux_su"/>
    <property type="match status" value="1"/>
</dbReference>
<keyword evidence="1" id="KW-0677">Repeat</keyword>
<dbReference type="AlphaFoldDB" id="A0A2H6KB45"/>
<feature type="repeat" description="TPR" evidence="3">
    <location>
        <begin position="92"/>
        <end position="125"/>
    </location>
</feature>
<evidence type="ECO:0000313" key="5">
    <source>
        <dbReference type="Proteomes" id="UP000236319"/>
    </source>
</evidence>
<dbReference type="GO" id="GO:0005737">
    <property type="term" value="C:cytoplasm"/>
    <property type="evidence" value="ECO:0007669"/>
    <property type="project" value="TreeGrafter"/>
</dbReference>
<evidence type="ECO:0000313" key="4">
    <source>
        <dbReference type="EMBL" id="GBE60210.1"/>
    </source>
</evidence>
<sequence>MARVKQENSASSGQHEELSAKDKAAFKNMMELYNQKLYKKGLKIAEELVNKYPKHGEAISFKALFMTQTDPSKYDEILAIAREAIRNDLNSSHCWYILGRVYKMKKQYKDTLKCFSMASKIDPHNERLLRDLCALAIEINDYEAFRKFAGSALQLRLKHYKEWMTFAFAQHICGNVEGALKILTEADRVFSGCYDAAPFELSSAILYWAMLLEESGKYDECIKLLTDKESLVLDKISRLEYIARAALLGGLWDTAHTSYKQMVQLNPDNARYTLLFIITHRAVREAGIFQMPLPRPKSNVLDMFKPGQNESKGDAVDKCNEAFVDKVQKGTVPPILLSEEIMDIDGEYSTSNWCGENTINKTFDQWVNAMRQQAESSTNPTNDEQLFLGCYSYVDYTVNVAKALDMKSLRRPIDVSIDEAETVLEEYLKEYPIARCCIYSTRPKMNRWSRYPLFIYTRAITQRESQVLLDALNEVKTNNYLTKALTASFITHDHIRQFHGVVKPLVEAGCLSIFKFFVHGCTFEMAYRLLVLFEKYRRNLDDGLMLMNGIDEAQGEAKGAVTNNAQHSVASQNYLVAVQLVAARIYDYVGFYDEALKLLEQTLCATPTAIDVHLVMGKVYRHMGALELSKKAFCMASDVDRSDRQTSSKAAKAMLRTHDFVASRAKWRNFLVEDLTKEERNAQAKTAKYIPPEVKHMKYELMTADYYRLLYLQDTANGTTNEKSNSSSEELLKNAHDIYAMVLEKQHDTYLHQLDFHSFCLNRLQYQTYYSFHKIRVAYATLVYFIRAAEGILWTTAEIKRNGFQHQTECNRELQQVTEDNNVNYCLDLIKTVSAQRVYNSGLYAAIQRFASIVGMPKQHDIQMAKRAFRACHRNPYHHHIYLAVFQLIVKSQYKDAAEALSQMLPVGGNFTFDDRQKAFKGPDECVLSGTEAASIYLEDIITHLQKIGVFDYRHCEAILRCVNECPDTMHRIIPRIDSSYLNSICTFAGLDSHYREVKKLSVESRGCVHEKALQDLVLCVERTVCDKYPFSDLSTSLNTVNV</sequence>
<proteinExistence type="predicted"/>
<dbReference type="VEuPathDB" id="PiroplasmaDB:BOVATA_017030"/>
<evidence type="ECO:0000256" key="3">
    <source>
        <dbReference type="PROSITE-ProRule" id="PRU00339"/>
    </source>
</evidence>
<gene>
    <name evidence="4" type="ORF">BOVATA_017030</name>
</gene>
<evidence type="ECO:0000256" key="1">
    <source>
        <dbReference type="ARBA" id="ARBA00022737"/>
    </source>
</evidence>
<dbReference type="RefSeq" id="XP_028866453.1">
    <property type="nucleotide sequence ID" value="XM_029010620.1"/>
</dbReference>
<dbReference type="Proteomes" id="UP000236319">
    <property type="component" value="Unassembled WGS sequence"/>
</dbReference>
<keyword evidence="5" id="KW-1185">Reference proteome</keyword>